<dbReference type="OrthoDB" id="647720at2759"/>
<organism evidence="2 3">
    <name type="scientific">Erythranthe guttata</name>
    <name type="common">Yellow monkey flower</name>
    <name type="synonym">Mimulus guttatus</name>
    <dbReference type="NCBI Taxonomy" id="4155"/>
    <lineage>
        <taxon>Eukaryota</taxon>
        <taxon>Viridiplantae</taxon>
        <taxon>Streptophyta</taxon>
        <taxon>Embryophyta</taxon>
        <taxon>Tracheophyta</taxon>
        <taxon>Spermatophyta</taxon>
        <taxon>Magnoliopsida</taxon>
        <taxon>eudicotyledons</taxon>
        <taxon>Gunneridae</taxon>
        <taxon>Pentapetalae</taxon>
        <taxon>asterids</taxon>
        <taxon>lamiids</taxon>
        <taxon>Lamiales</taxon>
        <taxon>Phrymaceae</taxon>
        <taxon>Erythranthe</taxon>
    </lineage>
</organism>
<keyword evidence="3" id="KW-1185">Reference proteome</keyword>
<dbReference type="PhylomeDB" id="A0A022QQ45"/>
<dbReference type="Proteomes" id="UP000030748">
    <property type="component" value="Unassembled WGS sequence"/>
</dbReference>
<evidence type="ECO:0000256" key="1">
    <source>
        <dbReference type="SAM" id="MobiDB-lite"/>
    </source>
</evidence>
<evidence type="ECO:0000313" key="2">
    <source>
        <dbReference type="EMBL" id="EYU30056.1"/>
    </source>
</evidence>
<name>A0A022QQ45_ERYGU</name>
<proteinExistence type="predicted"/>
<feature type="compositionally biased region" description="Basic and acidic residues" evidence="1">
    <location>
        <begin position="125"/>
        <end position="139"/>
    </location>
</feature>
<dbReference type="OMA" id="RDAMICM"/>
<gene>
    <name evidence="2" type="ORF">MIMGU_mgv1a015064mg</name>
</gene>
<dbReference type="AlphaFoldDB" id="A0A022QQ45"/>
<dbReference type="EMBL" id="KI631110">
    <property type="protein sequence ID" value="EYU30056.1"/>
    <property type="molecule type" value="Genomic_DNA"/>
</dbReference>
<evidence type="ECO:0000313" key="3">
    <source>
        <dbReference type="Proteomes" id="UP000030748"/>
    </source>
</evidence>
<protein>
    <submittedName>
        <fullName evidence="2">Uncharacterized protein</fullName>
    </submittedName>
</protein>
<dbReference type="STRING" id="4155.A0A022QQ45"/>
<accession>A0A022QQ45</accession>
<sequence length="169" mass="18938">MSFTTLKPVTCRIPPVNGSNGPYTQLSRVTMMNRQALPPLQVKAEKEKQELQEKRSTATKSRREIMHLTTVSLGLAALLPPPPAEARARNATMRQKIMQKFEELRQKAGLSKSTKEEAEQEYDEEEKKPKAEIKDKSNVKETTLPPKEELSVPTLPGIMNGTIVETTLP</sequence>
<feature type="region of interest" description="Disordered" evidence="1">
    <location>
        <begin position="103"/>
        <end position="169"/>
    </location>
</feature>
<dbReference type="KEGG" id="egt:105966161"/>
<reference evidence="2 3" key="1">
    <citation type="journal article" date="2013" name="Proc. Natl. Acad. Sci. U.S.A.">
        <title>Fine-scale variation in meiotic recombination in Mimulus inferred from population shotgun sequencing.</title>
        <authorList>
            <person name="Hellsten U."/>
            <person name="Wright K.M."/>
            <person name="Jenkins J."/>
            <person name="Shu S."/>
            <person name="Yuan Y."/>
            <person name="Wessler S.R."/>
            <person name="Schmutz J."/>
            <person name="Willis J.H."/>
            <person name="Rokhsar D.S."/>
        </authorList>
    </citation>
    <scope>NUCLEOTIDE SEQUENCE [LARGE SCALE GENOMIC DNA]</scope>
    <source>
        <strain evidence="3">cv. DUN x IM62</strain>
    </source>
</reference>